<reference evidence="5 6" key="1">
    <citation type="submission" date="2011-08" db="EMBL/GenBank/DDBJ databases">
        <title>The Genome Sequence of Clostridium orbiscindens 1_3_50AFAA.</title>
        <authorList>
            <consortium name="The Broad Institute Genome Sequencing Platform"/>
            <person name="Earl A."/>
            <person name="Ward D."/>
            <person name="Feldgarden M."/>
            <person name="Gevers D."/>
            <person name="Daigneault M."/>
            <person name="Strauss J."/>
            <person name="Allen-Vercoe E."/>
            <person name="Young S.K."/>
            <person name="Zeng Q."/>
            <person name="Gargeya S."/>
            <person name="Fitzgerald M."/>
            <person name="Haas B."/>
            <person name="Abouelleil A."/>
            <person name="Alvarado L."/>
            <person name="Arachchi H.M."/>
            <person name="Berlin A."/>
            <person name="Brown A."/>
            <person name="Chapman S.B."/>
            <person name="Chen Z."/>
            <person name="Dunbar C."/>
            <person name="Freedman E."/>
            <person name="Gearin G."/>
            <person name="Gellesch M."/>
            <person name="Goldberg J."/>
            <person name="Griggs A."/>
            <person name="Gujja S."/>
            <person name="Heiman D."/>
            <person name="Howarth C."/>
            <person name="Larson L."/>
            <person name="Lui A."/>
            <person name="MacDonald P.J.P."/>
            <person name="Montmayeur A."/>
            <person name="Murphy C."/>
            <person name="Neiman D."/>
            <person name="Pearson M."/>
            <person name="Priest M."/>
            <person name="Roberts A."/>
            <person name="Saif S."/>
            <person name="Shea T."/>
            <person name="Shenoy N."/>
            <person name="Sisk P."/>
            <person name="Stolte C."/>
            <person name="Sykes S."/>
            <person name="Wortman J."/>
            <person name="Nusbaum C."/>
            <person name="Birren B."/>
        </authorList>
    </citation>
    <scope>NUCLEOTIDE SEQUENCE [LARGE SCALE GENOMIC DNA]</scope>
    <source>
        <strain evidence="5 6">1_3_50AFAA</strain>
    </source>
</reference>
<organism evidence="5 6">
    <name type="scientific">Flavonifractor plautii 1_3_50AFAA</name>
    <dbReference type="NCBI Taxonomy" id="742738"/>
    <lineage>
        <taxon>Bacteria</taxon>
        <taxon>Bacillati</taxon>
        <taxon>Bacillota</taxon>
        <taxon>Clostridia</taxon>
        <taxon>Eubacteriales</taxon>
        <taxon>Oscillospiraceae</taxon>
        <taxon>Flavonifractor</taxon>
    </lineage>
</organism>
<dbReference type="SUPFAM" id="SSF55469">
    <property type="entry name" value="FMN-dependent nitroreductase-like"/>
    <property type="match status" value="1"/>
</dbReference>
<evidence type="ECO:0000256" key="2">
    <source>
        <dbReference type="ARBA" id="ARBA00022643"/>
    </source>
</evidence>
<protein>
    <recommendedName>
        <fullName evidence="4">Nitroreductase domain-containing protein</fullName>
    </recommendedName>
</protein>
<dbReference type="AlphaFoldDB" id="A0A096CNW0"/>
<keyword evidence="3" id="KW-0560">Oxidoreductase</keyword>
<dbReference type="RefSeq" id="WP_007493825.1">
    <property type="nucleotide sequence ID" value="NZ_KN174162.1"/>
</dbReference>
<keyword evidence="2" id="KW-0288">FMN</keyword>
<feature type="domain" description="Nitroreductase" evidence="4">
    <location>
        <begin position="8"/>
        <end position="173"/>
    </location>
</feature>
<dbReference type="GeneID" id="63974120"/>
<dbReference type="PANTHER" id="PTHR23026">
    <property type="entry name" value="NADPH NITROREDUCTASE"/>
    <property type="match status" value="1"/>
</dbReference>
<gene>
    <name evidence="5" type="ORF">HMPREF9460_00972</name>
</gene>
<name>A0A096CNW0_FLAPL</name>
<dbReference type="eggNOG" id="COG0778">
    <property type="taxonomic scope" value="Bacteria"/>
</dbReference>
<evidence type="ECO:0000259" key="4">
    <source>
        <dbReference type="Pfam" id="PF00881"/>
    </source>
</evidence>
<comment type="caution">
    <text evidence="5">The sequence shown here is derived from an EMBL/GenBank/DDBJ whole genome shotgun (WGS) entry which is preliminary data.</text>
</comment>
<dbReference type="Proteomes" id="UP000029585">
    <property type="component" value="Unassembled WGS sequence"/>
</dbReference>
<dbReference type="Gene3D" id="3.40.109.10">
    <property type="entry name" value="NADH Oxidase"/>
    <property type="match status" value="1"/>
</dbReference>
<proteinExistence type="predicted"/>
<sequence length="191" mass="21163">MDTMEALLTRRSIRKYRPEPVSIEDLKEILAAGATAPSAVNMQHWYFVAVQDPAALEEVKAIMGGVVEKFQPVLEERFSRHPEQIGITNRFLSTLGGAPVCLLVFMLKPDYPDRDGAMQSVSAAIENVLLAAWAKGIGSCWLSAPQRMGFGPAFQRRFAPDKGEFVAAVTLGYPDQQPKMPPRRDGRYLIV</sequence>
<evidence type="ECO:0000256" key="1">
    <source>
        <dbReference type="ARBA" id="ARBA00022630"/>
    </source>
</evidence>
<dbReference type="PANTHER" id="PTHR23026:SF90">
    <property type="entry name" value="IODOTYROSINE DEIODINASE 1"/>
    <property type="match status" value="1"/>
</dbReference>
<dbReference type="HOGENOM" id="CLU_070764_7_0_9"/>
<evidence type="ECO:0000313" key="5">
    <source>
        <dbReference type="EMBL" id="KGF56472.1"/>
    </source>
</evidence>
<dbReference type="GO" id="GO:0016491">
    <property type="term" value="F:oxidoreductase activity"/>
    <property type="evidence" value="ECO:0007669"/>
    <property type="project" value="UniProtKB-KW"/>
</dbReference>
<dbReference type="EMBL" id="ADLO01000040">
    <property type="protein sequence ID" value="KGF56472.1"/>
    <property type="molecule type" value="Genomic_DNA"/>
</dbReference>
<evidence type="ECO:0000313" key="6">
    <source>
        <dbReference type="Proteomes" id="UP000029585"/>
    </source>
</evidence>
<dbReference type="InterPro" id="IPR000415">
    <property type="entry name" value="Nitroreductase-like"/>
</dbReference>
<accession>A0A096CNW0</accession>
<keyword evidence="1" id="KW-0285">Flavoprotein</keyword>
<dbReference type="InterPro" id="IPR050627">
    <property type="entry name" value="Nitroreductase/BluB"/>
</dbReference>
<evidence type="ECO:0000256" key="3">
    <source>
        <dbReference type="ARBA" id="ARBA00023002"/>
    </source>
</evidence>
<keyword evidence="6" id="KW-1185">Reference proteome</keyword>
<dbReference type="Pfam" id="PF00881">
    <property type="entry name" value="Nitroreductase"/>
    <property type="match status" value="1"/>
</dbReference>
<dbReference type="InterPro" id="IPR029479">
    <property type="entry name" value="Nitroreductase"/>
</dbReference>
<dbReference type="PATRIC" id="fig|742738.3.peg.1007"/>